<gene>
    <name evidence="1" type="ORF">SAMN04487996_11395</name>
</gene>
<name>A0A1G7PQL5_9BACT</name>
<keyword evidence="2" id="KW-1185">Reference proteome</keyword>
<dbReference type="Gene3D" id="3.90.1570.10">
    <property type="entry name" value="tt1808, chain A"/>
    <property type="match status" value="1"/>
</dbReference>
<reference evidence="2" key="1">
    <citation type="submission" date="2016-10" db="EMBL/GenBank/DDBJ databases">
        <authorList>
            <person name="Varghese N."/>
            <person name="Submissions S."/>
        </authorList>
    </citation>
    <scope>NUCLEOTIDE SEQUENCE [LARGE SCALE GENOMIC DNA]</scope>
    <source>
        <strain evidence="2">DSM 25329</strain>
    </source>
</reference>
<accession>A0A1G7PQL5</accession>
<dbReference type="OrthoDB" id="942191at2"/>
<sequence>MTVLPASLPKSKEENVPDSLIREVIAGEAYYYKGYKDVIAGTITKEEIMGSSALQSVLIMALGFFIKSRLDNARYWLATNEAGLHLGPQNNLSVDLGIFRKDGVNLNDQYFHSAPEVAIEVDVRIDTEHDLDYIFSKSAVMIDHGTDTVIWVMTRHKKVMVIRKDEDSVIYDWERDIALLRRAADPIVLNLQKLTEAEQIKC</sequence>
<evidence type="ECO:0000313" key="1">
    <source>
        <dbReference type="EMBL" id="SDF88548.1"/>
    </source>
</evidence>
<proteinExistence type="predicted"/>
<organism evidence="1 2">
    <name type="scientific">Dyadobacter soli</name>
    <dbReference type="NCBI Taxonomy" id="659014"/>
    <lineage>
        <taxon>Bacteria</taxon>
        <taxon>Pseudomonadati</taxon>
        <taxon>Bacteroidota</taxon>
        <taxon>Cytophagia</taxon>
        <taxon>Cytophagales</taxon>
        <taxon>Spirosomataceae</taxon>
        <taxon>Dyadobacter</taxon>
    </lineage>
</organism>
<protein>
    <recommendedName>
        <fullName evidence="3">Endonuclease, Uma2 family (Restriction endonuclease fold)</fullName>
    </recommendedName>
</protein>
<dbReference type="EMBL" id="FNAN01000013">
    <property type="protein sequence ID" value="SDF88548.1"/>
    <property type="molecule type" value="Genomic_DNA"/>
</dbReference>
<evidence type="ECO:0008006" key="3">
    <source>
        <dbReference type="Google" id="ProtNLM"/>
    </source>
</evidence>
<dbReference type="RefSeq" id="WP_090154482.1">
    <property type="nucleotide sequence ID" value="NZ_FNAN01000013.1"/>
</dbReference>
<dbReference type="STRING" id="659014.SAMN04487996_11395"/>
<evidence type="ECO:0000313" key="2">
    <source>
        <dbReference type="Proteomes" id="UP000198748"/>
    </source>
</evidence>
<dbReference type="AlphaFoldDB" id="A0A1G7PQL5"/>
<dbReference type="InterPro" id="IPR012296">
    <property type="entry name" value="Nuclease_put_TT1808"/>
</dbReference>
<dbReference type="Proteomes" id="UP000198748">
    <property type="component" value="Unassembled WGS sequence"/>
</dbReference>